<dbReference type="AlphaFoldDB" id="A0A7W8CVC8"/>
<dbReference type="GO" id="GO:0008324">
    <property type="term" value="F:monoatomic cation transmembrane transporter activity"/>
    <property type="evidence" value="ECO:0007669"/>
    <property type="project" value="InterPro"/>
</dbReference>
<dbReference type="InterPro" id="IPR036291">
    <property type="entry name" value="NAD(P)-bd_dom_sf"/>
</dbReference>
<dbReference type="PANTHER" id="PTHR43833">
    <property type="entry name" value="POTASSIUM CHANNEL PROTEIN 2-RELATED-RELATED"/>
    <property type="match status" value="1"/>
</dbReference>
<dbReference type="Pfam" id="PF02254">
    <property type="entry name" value="TrkA_N"/>
    <property type="match status" value="1"/>
</dbReference>
<dbReference type="SUPFAM" id="SSF51735">
    <property type="entry name" value="NAD(P)-binding Rossmann-fold domains"/>
    <property type="match status" value="1"/>
</dbReference>
<dbReference type="Pfam" id="PF02080">
    <property type="entry name" value="TrkA_C"/>
    <property type="match status" value="1"/>
</dbReference>
<comment type="caution">
    <text evidence="3">The sequence shown here is derived from an EMBL/GenBank/DDBJ whole genome shotgun (WGS) entry which is preliminary data.</text>
</comment>
<evidence type="ECO:0000313" key="3">
    <source>
        <dbReference type="EMBL" id="MBB5182280.1"/>
    </source>
</evidence>
<evidence type="ECO:0000259" key="1">
    <source>
        <dbReference type="PROSITE" id="PS51201"/>
    </source>
</evidence>
<dbReference type="RefSeq" id="WP_183326797.1">
    <property type="nucleotide sequence ID" value="NZ_JACHHK010000001.1"/>
</dbReference>
<keyword evidence="4" id="KW-1185">Reference proteome</keyword>
<name>A0A7W8CVC8_9FIRM</name>
<dbReference type="GO" id="GO:0006813">
    <property type="term" value="P:potassium ion transport"/>
    <property type="evidence" value="ECO:0007669"/>
    <property type="project" value="InterPro"/>
</dbReference>
<sequence>MKSFLLIGIGRFGFHLATKLNELDHQIMAIDIEEENIEKVLPYVTNALIGDSTDEEFLSTLGVDTFDVCIVTISNNFESSLITTLILKELGAKKIIARACRDVQEKLLYRNGADVVIYPEKQVANWTALRYSSDSVFDSFNIANGFAIFEVSVPEAWNGKTVGTLNIRHKYQMNILAVKTNNELNMYVTPDTILRKGQSLYVLGKSKDVLKCFKS</sequence>
<protein>
    <submittedName>
        <fullName evidence="3">Trk system potassium uptake protein TrkA</fullName>
    </submittedName>
</protein>
<dbReference type="PANTHER" id="PTHR43833:SF7">
    <property type="entry name" value="KTR SYSTEM POTASSIUM UPTAKE PROTEIN C"/>
    <property type="match status" value="1"/>
</dbReference>
<evidence type="ECO:0000313" key="4">
    <source>
        <dbReference type="Proteomes" id="UP000539953"/>
    </source>
</evidence>
<dbReference type="PROSITE" id="PS51202">
    <property type="entry name" value="RCK_C"/>
    <property type="match status" value="1"/>
</dbReference>
<organism evidence="3 4">
    <name type="scientific">Catenisphaera adipataccumulans</name>
    <dbReference type="NCBI Taxonomy" id="700500"/>
    <lineage>
        <taxon>Bacteria</taxon>
        <taxon>Bacillati</taxon>
        <taxon>Bacillota</taxon>
        <taxon>Erysipelotrichia</taxon>
        <taxon>Erysipelotrichales</taxon>
        <taxon>Erysipelotrichaceae</taxon>
        <taxon>Catenisphaera</taxon>
    </lineage>
</organism>
<reference evidence="3 4" key="1">
    <citation type="submission" date="2020-08" db="EMBL/GenBank/DDBJ databases">
        <title>Genomic Encyclopedia of Type Strains, Phase IV (KMG-IV): sequencing the most valuable type-strain genomes for metagenomic binning, comparative biology and taxonomic classification.</title>
        <authorList>
            <person name="Goeker M."/>
        </authorList>
    </citation>
    <scope>NUCLEOTIDE SEQUENCE [LARGE SCALE GENOMIC DNA]</scope>
    <source>
        <strain evidence="3 4">DSM 25799</strain>
    </source>
</reference>
<dbReference type="EMBL" id="JACHHK010000001">
    <property type="protein sequence ID" value="MBB5182280.1"/>
    <property type="molecule type" value="Genomic_DNA"/>
</dbReference>
<dbReference type="Gene3D" id="3.40.50.720">
    <property type="entry name" value="NAD(P)-binding Rossmann-like Domain"/>
    <property type="match status" value="1"/>
</dbReference>
<proteinExistence type="predicted"/>
<feature type="domain" description="RCK N-terminal" evidence="1">
    <location>
        <begin position="1"/>
        <end position="117"/>
    </location>
</feature>
<dbReference type="PROSITE" id="PS51201">
    <property type="entry name" value="RCK_N"/>
    <property type="match status" value="1"/>
</dbReference>
<dbReference type="Gene3D" id="3.30.70.1450">
    <property type="entry name" value="Regulator of K+ conductance, C-terminal domain"/>
    <property type="match status" value="1"/>
</dbReference>
<dbReference type="Proteomes" id="UP000539953">
    <property type="component" value="Unassembled WGS sequence"/>
</dbReference>
<dbReference type="InterPro" id="IPR003148">
    <property type="entry name" value="RCK_N"/>
</dbReference>
<dbReference type="InterPro" id="IPR006037">
    <property type="entry name" value="RCK_C"/>
</dbReference>
<accession>A0A7W8CVC8</accession>
<gene>
    <name evidence="3" type="ORF">HNQ47_000283</name>
</gene>
<evidence type="ECO:0000259" key="2">
    <source>
        <dbReference type="PROSITE" id="PS51202"/>
    </source>
</evidence>
<dbReference type="SUPFAM" id="SSF116726">
    <property type="entry name" value="TrkA C-terminal domain-like"/>
    <property type="match status" value="1"/>
</dbReference>
<feature type="domain" description="RCK C-terminal" evidence="2">
    <location>
        <begin position="134"/>
        <end position="215"/>
    </location>
</feature>
<dbReference type="InterPro" id="IPR036721">
    <property type="entry name" value="RCK_C_sf"/>
</dbReference>
<dbReference type="InterPro" id="IPR050721">
    <property type="entry name" value="Trk_Ktr_HKT_K-transport"/>
</dbReference>